<evidence type="ECO:0008006" key="3">
    <source>
        <dbReference type="Google" id="ProtNLM"/>
    </source>
</evidence>
<organism evidence="1 2">
    <name type="scientific">Companilactobacillus kimchii</name>
    <dbReference type="NCBI Taxonomy" id="2801452"/>
    <lineage>
        <taxon>Bacteria</taxon>
        <taxon>Bacillati</taxon>
        <taxon>Bacillota</taxon>
        <taxon>Bacilli</taxon>
        <taxon>Lactobacillales</taxon>
        <taxon>Lactobacillaceae</taxon>
        <taxon>Companilactobacillus</taxon>
    </lineage>
</organism>
<gene>
    <name evidence="1" type="ORF">LKACC12383_01706</name>
</gene>
<dbReference type="AlphaFoldDB" id="A0A210P8L6"/>
<proteinExistence type="predicted"/>
<dbReference type="RefSeq" id="WP_054643402.1">
    <property type="nucleotide sequence ID" value="NZ_LNUB01000005.1"/>
</dbReference>
<sequence length="139" mass="16350">MDDVRILKGWTKKERKELEEAKESNFKNAIALINGIANDDDNCTFLTIKYLNESPDEDNQLARDIVDYYDGKAKFADQKYYVHLIKSDWYSYLNINTDGELKLYNRLELNGFKTKFTRDEVAAIDPKFVPFMEEVEDDE</sequence>
<accession>A0A210P8L6</accession>
<dbReference type="Proteomes" id="UP000196649">
    <property type="component" value="Unassembled WGS sequence"/>
</dbReference>
<comment type="caution">
    <text evidence="1">The sequence shown here is derived from an EMBL/GenBank/DDBJ whole genome shotgun (WGS) entry which is preliminary data.</text>
</comment>
<dbReference type="EMBL" id="MXAL01000007">
    <property type="protein sequence ID" value="OWF32833.1"/>
    <property type="molecule type" value="Genomic_DNA"/>
</dbReference>
<evidence type="ECO:0000313" key="2">
    <source>
        <dbReference type="Proteomes" id="UP000196649"/>
    </source>
</evidence>
<reference evidence="1 2" key="1">
    <citation type="submission" date="2017-03" db="EMBL/GenBank/DDBJ databases">
        <title>Genome sequence of Lactobacillus kimchii KACC 12383.</title>
        <authorList>
            <person name="Chun J."/>
        </authorList>
    </citation>
    <scope>NUCLEOTIDE SEQUENCE [LARGE SCALE GENOMIC DNA]</scope>
    <source>
        <strain evidence="1 2">KACC 12383</strain>
    </source>
</reference>
<protein>
    <recommendedName>
        <fullName evidence="3">DUF1642 domain-containing protein</fullName>
    </recommendedName>
</protein>
<evidence type="ECO:0000313" key="1">
    <source>
        <dbReference type="EMBL" id="OWF32833.1"/>
    </source>
</evidence>
<name>A0A210P8L6_9LACO</name>